<dbReference type="Proteomes" id="UP000272778">
    <property type="component" value="Unassembled WGS sequence"/>
</dbReference>
<dbReference type="OrthoDB" id="9799090at2"/>
<evidence type="ECO:0000313" key="1">
    <source>
        <dbReference type="EMBL" id="RQH09103.1"/>
    </source>
</evidence>
<dbReference type="EMBL" id="RQIS01000002">
    <property type="protein sequence ID" value="RQH09103.1"/>
    <property type="molecule type" value="Genomic_DNA"/>
</dbReference>
<reference evidence="1 2" key="1">
    <citation type="submission" date="2018-11" db="EMBL/GenBank/DDBJ databases">
        <title>Paraburkholderia sp. DHOA04, isolated from soil.</title>
        <authorList>
            <person name="Gao Z.-H."/>
            <person name="Qiu L.-H."/>
            <person name="Fu J.-C."/>
        </authorList>
    </citation>
    <scope>NUCLEOTIDE SEQUENCE [LARGE SCALE GENOMIC DNA]</scope>
    <source>
        <strain evidence="1 2">DHOA04</strain>
    </source>
</reference>
<dbReference type="SUPFAM" id="SSF53850">
    <property type="entry name" value="Periplasmic binding protein-like II"/>
    <property type="match status" value="1"/>
</dbReference>
<name>A0A3N6P5K2_9BURK</name>
<comment type="caution">
    <text evidence="1">The sequence shown here is derived from an EMBL/GenBank/DDBJ whole genome shotgun (WGS) entry which is preliminary data.</text>
</comment>
<protein>
    <submittedName>
        <fullName evidence="1">Uncharacterized protein</fullName>
    </submittedName>
</protein>
<dbReference type="AlphaFoldDB" id="A0A3N6P5K2"/>
<accession>A0A3N6P5K2</accession>
<evidence type="ECO:0000313" key="2">
    <source>
        <dbReference type="Proteomes" id="UP000272778"/>
    </source>
</evidence>
<gene>
    <name evidence="1" type="ORF">D1Y85_04370</name>
</gene>
<sequence length="110" mass="12239">MATRLHRQTYVDAAPDVNALFQMLREGEAVVSASGLFYSAERDREFDFSYPMTVAGLREMVRDTHETTSVSPLRSFGELWVSHTTVVPVTMVELLTVIAAHRVCSSTTVS</sequence>
<keyword evidence="2" id="KW-1185">Reference proteome</keyword>
<proteinExistence type="predicted"/>
<dbReference type="Gene3D" id="3.40.190.10">
    <property type="entry name" value="Periplasmic binding protein-like II"/>
    <property type="match status" value="1"/>
</dbReference>
<organism evidence="1 2">
    <name type="scientific">Paraburkholderia dinghuensis</name>
    <dbReference type="NCBI Taxonomy" id="2305225"/>
    <lineage>
        <taxon>Bacteria</taxon>
        <taxon>Pseudomonadati</taxon>
        <taxon>Pseudomonadota</taxon>
        <taxon>Betaproteobacteria</taxon>
        <taxon>Burkholderiales</taxon>
        <taxon>Burkholderiaceae</taxon>
        <taxon>Paraburkholderia</taxon>
    </lineage>
</organism>